<dbReference type="Proteomes" id="UP000192796">
    <property type="component" value="Unassembled WGS sequence"/>
</dbReference>
<sequence length="506" mass="56773">MRNLIIIISALVLSGITSCKKSFLEQTNPNAVRVDVGYTTEANITTGLNGVYQSLRSANCIGEGAQLWTDDRADDVNTTDNQSNNGEPFQFSAFSLVPGNSYLYTHWTALYTPIARANIILAAIDTVTFASSATKTQFIAELKFIRALMYFHLVREFGDVPVSTEKLTTVEQTNALTFRVKREKVYEQIVADLRDVVSSNLPAVQSTANKGRVSLQAANGLLGQVYLTMATTLADNKADNLNNAKTYLLACYNKRTFTNLSDIPFADVFDVNKKSTNPEIILQIVYKQGDATYSSSLARTNQAVGETINSKFKSQTAGGLFTKDLLNEFETGDVRTSFSVKFATGTNGYFITKFRDASDAAGTNGYGGNDWILMRYADIILNLAEVYLYQNDNVNAIKYLNMVRTRALRPDYATMMLDASYAAKYPTLKLAILHERRIELAFEHHRWHDLTRFFTASELVDYFHKKNQADYDNSPLTNITTKDYYFPIPLSEYKLNPETMYQNDGY</sequence>
<feature type="domain" description="SusD-like N-terminal" evidence="7">
    <location>
        <begin position="23"/>
        <end position="227"/>
    </location>
</feature>
<keyword evidence="5" id="KW-0998">Cell outer membrane</keyword>
<dbReference type="GO" id="GO:0009279">
    <property type="term" value="C:cell outer membrane"/>
    <property type="evidence" value="ECO:0007669"/>
    <property type="project" value="UniProtKB-SubCell"/>
</dbReference>
<dbReference type="Pfam" id="PF14322">
    <property type="entry name" value="SusD-like_3"/>
    <property type="match status" value="1"/>
</dbReference>
<reference evidence="8 9" key="1">
    <citation type="submission" date="2016-03" db="EMBL/GenBank/DDBJ databases">
        <title>Niastella vici sp. nov., isolated from farmland soil.</title>
        <authorList>
            <person name="Chen L."/>
            <person name="Wang D."/>
            <person name="Yang S."/>
            <person name="Wang G."/>
        </authorList>
    </citation>
    <scope>NUCLEOTIDE SEQUENCE [LARGE SCALE GENOMIC DNA]</scope>
    <source>
        <strain evidence="8 9">DJ57</strain>
    </source>
</reference>
<proteinExistence type="inferred from homology"/>
<keyword evidence="4" id="KW-0472">Membrane</keyword>
<dbReference type="OrthoDB" id="993981at2"/>
<dbReference type="SUPFAM" id="SSF48452">
    <property type="entry name" value="TPR-like"/>
    <property type="match status" value="1"/>
</dbReference>
<dbReference type="InterPro" id="IPR011990">
    <property type="entry name" value="TPR-like_helical_dom_sf"/>
</dbReference>
<evidence type="ECO:0000256" key="1">
    <source>
        <dbReference type="ARBA" id="ARBA00004442"/>
    </source>
</evidence>
<gene>
    <name evidence="8" type="ORF">A3860_08185</name>
</gene>
<organism evidence="8 9">
    <name type="scientific">Niastella vici</name>
    <dbReference type="NCBI Taxonomy" id="1703345"/>
    <lineage>
        <taxon>Bacteria</taxon>
        <taxon>Pseudomonadati</taxon>
        <taxon>Bacteroidota</taxon>
        <taxon>Chitinophagia</taxon>
        <taxon>Chitinophagales</taxon>
        <taxon>Chitinophagaceae</taxon>
        <taxon>Niastella</taxon>
    </lineage>
</organism>
<comment type="subcellular location">
    <subcellularLocation>
        <location evidence="1">Cell outer membrane</location>
    </subcellularLocation>
</comment>
<evidence type="ECO:0000259" key="6">
    <source>
        <dbReference type="Pfam" id="PF07980"/>
    </source>
</evidence>
<dbReference type="Gene3D" id="1.25.40.390">
    <property type="match status" value="1"/>
</dbReference>
<dbReference type="RefSeq" id="WP_081155440.1">
    <property type="nucleotide sequence ID" value="NZ_LVYD01000102.1"/>
</dbReference>
<dbReference type="Pfam" id="PF07980">
    <property type="entry name" value="SusD_RagB"/>
    <property type="match status" value="1"/>
</dbReference>
<evidence type="ECO:0000313" key="9">
    <source>
        <dbReference type="Proteomes" id="UP000192796"/>
    </source>
</evidence>
<accession>A0A1V9FJ28</accession>
<dbReference type="InterPro" id="IPR033985">
    <property type="entry name" value="SusD-like_N"/>
</dbReference>
<keyword evidence="3" id="KW-0732">Signal</keyword>
<evidence type="ECO:0000259" key="7">
    <source>
        <dbReference type="Pfam" id="PF14322"/>
    </source>
</evidence>
<evidence type="ECO:0008006" key="10">
    <source>
        <dbReference type="Google" id="ProtNLM"/>
    </source>
</evidence>
<dbReference type="EMBL" id="LVYD01000102">
    <property type="protein sequence ID" value="OQP58287.1"/>
    <property type="molecule type" value="Genomic_DNA"/>
</dbReference>
<comment type="similarity">
    <text evidence="2">Belongs to the SusD family.</text>
</comment>
<dbReference type="InterPro" id="IPR012944">
    <property type="entry name" value="SusD_RagB_dom"/>
</dbReference>
<protein>
    <recommendedName>
        <fullName evidence="10">Carbohydrate-binding protein SusD</fullName>
    </recommendedName>
</protein>
<dbReference type="STRING" id="1703345.A3860_08185"/>
<dbReference type="PROSITE" id="PS51257">
    <property type="entry name" value="PROKAR_LIPOPROTEIN"/>
    <property type="match status" value="1"/>
</dbReference>
<evidence type="ECO:0000313" key="8">
    <source>
        <dbReference type="EMBL" id="OQP58287.1"/>
    </source>
</evidence>
<keyword evidence="9" id="KW-1185">Reference proteome</keyword>
<evidence type="ECO:0000256" key="3">
    <source>
        <dbReference type="ARBA" id="ARBA00022729"/>
    </source>
</evidence>
<dbReference type="CDD" id="cd08977">
    <property type="entry name" value="SusD"/>
    <property type="match status" value="1"/>
</dbReference>
<evidence type="ECO:0000256" key="4">
    <source>
        <dbReference type="ARBA" id="ARBA00023136"/>
    </source>
</evidence>
<dbReference type="AlphaFoldDB" id="A0A1V9FJ28"/>
<evidence type="ECO:0000256" key="5">
    <source>
        <dbReference type="ARBA" id="ARBA00023237"/>
    </source>
</evidence>
<name>A0A1V9FJ28_9BACT</name>
<evidence type="ECO:0000256" key="2">
    <source>
        <dbReference type="ARBA" id="ARBA00006275"/>
    </source>
</evidence>
<comment type="caution">
    <text evidence="8">The sequence shown here is derived from an EMBL/GenBank/DDBJ whole genome shotgun (WGS) entry which is preliminary data.</text>
</comment>
<feature type="domain" description="RagB/SusD" evidence="6">
    <location>
        <begin position="342"/>
        <end position="506"/>
    </location>
</feature>